<keyword evidence="1" id="KW-0472">Membrane</keyword>
<keyword evidence="1" id="KW-0812">Transmembrane</keyword>
<dbReference type="GeneID" id="86823355"/>
<evidence type="ECO:0000256" key="1">
    <source>
        <dbReference type="SAM" id="Phobius"/>
    </source>
</evidence>
<dbReference type="RefSeq" id="WP_005952022.1">
    <property type="nucleotide sequence ID" value="NZ_CP136423.1"/>
</dbReference>
<sequence>MEYLFYYLLAVNIIACFFYGMDKWKARHGAWRIPERVLLLLAFVGGSLGALLGMRIFHHKTRKSKFAIGVPALLAVQCIVLIYIFIN</sequence>
<keyword evidence="1" id="KW-1133">Transmembrane helix</keyword>
<feature type="transmembrane region" description="Helical" evidence="1">
    <location>
        <begin position="33"/>
        <end position="54"/>
    </location>
</feature>
<keyword evidence="3" id="KW-1185">Reference proteome</keyword>
<evidence type="ECO:0000313" key="2">
    <source>
        <dbReference type="EMBL" id="EEG47563.1"/>
    </source>
</evidence>
<protein>
    <recommendedName>
        <fullName evidence="4">DUF1294 domain-containing protein</fullName>
    </recommendedName>
</protein>
<reference evidence="2 3" key="2">
    <citation type="submission" date="2009-02" db="EMBL/GenBank/DDBJ databases">
        <title>Draft genome sequence of Blautia hydrogenotrophica DSM 10507 (Ruminococcus hydrogenotrophicus DSM 10507).</title>
        <authorList>
            <person name="Sudarsanam P."/>
            <person name="Ley R."/>
            <person name="Guruge J."/>
            <person name="Turnbaugh P.J."/>
            <person name="Mahowald M."/>
            <person name="Liep D."/>
            <person name="Gordon J."/>
        </authorList>
    </citation>
    <scope>NUCLEOTIDE SEQUENCE [LARGE SCALE GENOMIC DNA]</scope>
    <source>
        <strain evidence="3">DSM 10507 / JCM 14656 / S5a33</strain>
    </source>
</reference>
<proteinExistence type="predicted"/>
<organism evidence="2 3">
    <name type="scientific">Blautia hydrogenotrophica (strain DSM 10507 / JCM 14656 / S5a33)</name>
    <name type="common">Ruminococcus hydrogenotrophicus</name>
    <dbReference type="NCBI Taxonomy" id="476272"/>
    <lineage>
        <taxon>Bacteria</taxon>
        <taxon>Bacillati</taxon>
        <taxon>Bacillota</taxon>
        <taxon>Clostridia</taxon>
        <taxon>Lachnospirales</taxon>
        <taxon>Lachnospiraceae</taxon>
        <taxon>Blautia</taxon>
    </lineage>
</organism>
<dbReference type="InterPro" id="IPR010718">
    <property type="entry name" value="DUF1294"/>
</dbReference>
<reference evidence="2 3" key="1">
    <citation type="submission" date="2009-01" db="EMBL/GenBank/DDBJ databases">
        <authorList>
            <person name="Fulton L."/>
            <person name="Clifton S."/>
            <person name="Fulton B."/>
            <person name="Xu J."/>
            <person name="Minx P."/>
            <person name="Pepin K.H."/>
            <person name="Johnson M."/>
            <person name="Bhonagiri V."/>
            <person name="Nash W.E."/>
            <person name="Mardis E.R."/>
            <person name="Wilson R.K."/>
        </authorList>
    </citation>
    <scope>NUCLEOTIDE SEQUENCE [LARGE SCALE GENOMIC DNA]</scope>
    <source>
        <strain evidence="3">DSM 10507 / JCM 14656 / S5a33</strain>
    </source>
</reference>
<gene>
    <name evidence="2" type="ORF">RUMHYD_03555</name>
</gene>
<name>C0CRP1_BLAHS</name>
<dbReference type="AlphaFoldDB" id="C0CRP1"/>
<evidence type="ECO:0000313" key="3">
    <source>
        <dbReference type="Proteomes" id="UP000003100"/>
    </source>
</evidence>
<dbReference type="HOGENOM" id="CLU_091970_3_2_9"/>
<dbReference type="eggNOG" id="COG3326">
    <property type="taxonomic scope" value="Bacteria"/>
</dbReference>
<dbReference type="PATRIC" id="fig|476272.21.peg.234"/>
<evidence type="ECO:0008006" key="4">
    <source>
        <dbReference type="Google" id="ProtNLM"/>
    </source>
</evidence>
<comment type="caution">
    <text evidence="2">The sequence shown here is derived from an EMBL/GenBank/DDBJ whole genome shotgun (WGS) entry which is preliminary data.</text>
</comment>
<dbReference type="Pfam" id="PF06961">
    <property type="entry name" value="DUF1294"/>
    <property type="match status" value="1"/>
</dbReference>
<feature type="transmembrane region" description="Helical" evidence="1">
    <location>
        <begin position="66"/>
        <end position="86"/>
    </location>
</feature>
<feature type="transmembrane region" description="Helical" evidence="1">
    <location>
        <begin position="5"/>
        <end position="21"/>
    </location>
</feature>
<dbReference type="EMBL" id="ACBZ01000188">
    <property type="protein sequence ID" value="EEG47563.1"/>
    <property type="molecule type" value="Genomic_DNA"/>
</dbReference>
<accession>C0CRP1</accession>
<dbReference type="Proteomes" id="UP000003100">
    <property type="component" value="Unassembled WGS sequence"/>
</dbReference>